<sequence>MAGKFELLSLIGTGTFGEAWVAKSRPNGVKCVIKVVKILKLSDKELDQSLTEVSILARMNHPNIVKYLDAYVENGALNIAMEYADGGDLHRKISNQKGIYFGKQIIVDWFVQICLALRYIHSQNILHRDLKTQNIFLTSDGKIKLGDFGIARVLKDSRDHAMTAIGTPFYLSPEICQKKPYNHKSDMWALGCVLYEMCCLHVPFDAEDFQGLILKILQEKYNPIPKNLGTTLSYLVTKLLDKNPDRRPSAEDILSMSVLKSFVQRHEPSALKKPITTALRSRSDSSNESNIPQGKGDCKMPQKNPGPALPKYRKDSLQCVKNEDKENIHPITACKTYLVQNPKFRHLSAVSPRLNKIVARQRRVHSAETNAECAKPTEVKEVPQVGKSKGKESKADKGTVVGTKVKSNKKDNSEDKGLRREIFLVITRHLTQTSAVKLAKENQMRPDEIEDDYFDGACNVQIWRDATDVLMEEEIHVKASGYLGNKRRSSYDPNLHKPMLTDNAKADKVRRSSLGPFNGPYSKPRSSYDPDGSTNRMSLDSQRGAKKPASRLPRLSMERRPSPVGSEFNRPALNVVSQKRGQRSDSTLLSEDYYSDTDEDVFDALSESVGSPHVKGDGKIIDNRSNDTYYEHHPKNIVRSKLIFGPQKREVDRAMRRSSSYDTIVTKKKKEFCDNLSGSPIQRAHSTGSIDKGKESYGKRDVSGSRSSSRSKTYMVPGGSKMSIPETGKF</sequence>
<dbReference type="InterPro" id="IPR000719">
    <property type="entry name" value="Prot_kinase_dom"/>
</dbReference>
<dbReference type="FunFam" id="3.30.200.20:FF:000097">
    <property type="entry name" value="Probable serine/threonine-protein kinase nek1"/>
    <property type="match status" value="1"/>
</dbReference>
<evidence type="ECO:0000256" key="8">
    <source>
        <dbReference type="ARBA" id="ARBA00022777"/>
    </source>
</evidence>
<feature type="region of interest" description="Disordered" evidence="14">
    <location>
        <begin position="675"/>
        <end position="730"/>
    </location>
</feature>
<comment type="caution">
    <text evidence="16">The sequence shown here is derived from an EMBL/GenBank/DDBJ whole genome shotgun (WGS) entry which is preliminary data.</text>
</comment>
<feature type="binding site" evidence="13">
    <location>
        <position position="34"/>
    </location>
    <ligand>
        <name>ATP</name>
        <dbReference type="ChEBI" id="CHEBI:30616"/>
    </ligand>
</feature>
<evidence type="ECO:0000259" key="15">
    <source>
        <dbReference type="PROSITE" id="PS50011"/>
    </source>
</evidence>
<keyword evidence="4" id="KW-0723">Serine/threonine-protein kinase</keyword>
<keyword evidence="8" id="KW-0418">Kinase</keyword>
<dbReference type="InterPro" id="IPR017441">
    <property type="entry name" value="Protein_kinase_ATP_BS"/>
</dbReference>
<evidence type="ECO:0000256" key="3">
    <source>
        <dbReference type="ARBA" id="ARBA00012513"/>
    </source>
</evidence>
<dbReference type="FunFam" id="1.10.510.10:FF:000172">
    <property type="entry name" value="serine/threonine-protein kinase Nek1 isoform X1"/>
    <property type="match status" value="1"/>
</dbReference>
<keyword evidence="10" id="KW-0460">Magnesium</keyword>
<evidence type="ECO:0000256" key="2">
    <source>
        <dbReference type="ARBA" id="ARBA00010886"/>
    </source>
</evidence>
<feature type="region of interest" description="Disordered" evidence="14">
    <location>
        <begin position="368"/>
        <end position="413"/>
    </location>
</feature>
<dbReference type="InterPro" id="IPR051131">
    <property type="entry name" value="NEK_Ser/Thr_kinase_NIMA"/>
</dbReference>
<feature type="region of interest" description="Disordered" evidence="14">
    <location>
        <begin position="275"/>
        <end position="312"/>
    </location>
</feature>
<evidence type="ECO:0000256" key="1">
    <source>
        <dbReference type="ARBA" id="ARBA00001946"/>
    </source>
</evidence>
<evidence type="ECO:0000313" key="16">
    <source>
        <dbReference type="EMBL" id="KAK3094928.1"/>
    </source>
</evidence>
<dbReference type="EMBL" id="VSWD01000008">
    <property type="protein sequence ID" value="KAK3094928.1"/>
    <property type="molecule type" value="Genomic_DNA"/>
</dbReference>
<keyword evidence="5" id="KW-0808">Transferase</keyword>
<feature type="compositionally biased region" description="Polar residues" evidence="14">
    <location>
        <begin position="676"/>
        <end position="689"/>
    </location>
</feature>
<organism evidence="16 17">
    <name type="scientific">Pinctada imbricata</name>
    <name type="common">Atlantic pearl-oyster</name>
    <name type="synonym">Pinctada martensii</name>
    <dbReference type="NCBI Taxonomy" id="66713"/>
    <lineage>
        <taxon>Eukaryota</taxon>
        <taxon>Metazoa</taxon>
        <taxon>Spiralia</taxon>
        <taxon>Lophotrochozoa</taxon>
        <taxon>Mollusca</taxon>
        <taxon>Bivalvia</taxon>
        <taxon>Autobranchia</taxon>
        <taxon>Pteriomorphia</taxon>
        <taxon>Pterioida</taxon>
        <taxon>Pterioidea</taxon>
        <taxon>Pteriidae</taxon>
        <taxon>Pinctada</taxon>
    </lineage>
</organism>
<feature type="compositionally biased region" description="Polar residues" evidence="14">
    <location>
        <begin position="532"/>
        <end position="541"/>
    </location>
</feature>
<dbReference type="PROSITE" id="PS00107">
    <property type="entry name" value="PROTEIN_KINASE_ATP"/>
    <property type="match status" value="1"/>
</dbReference>
<evidence type="ECO:0000256" key="12">
    <source>
        <dbReference type="ARBA" id="ARBA00048679"/>
    </source>
</evidence>
<evidence type="ECO:0000256" key="5">
    <source>
        <dbReference type="ARBA" id="ARBA00022679"/>
    </source>
</evidence>
<gene>
    <name evidence="16" type="ORF">FSP39_007941</name>
</gene>
<keyword evidence="9 13" id="KW-0067">ATP-binding</keyword>
<dbReference type="InterPro" id="IPR008271">
    <property type="entry name" value="Ser/Thr_kinase_AS"/>
</dbReference>
<dbReference type="GO" id="GO:0005524">
    <property type="term" value="F:ATP binding"/>
    <property type="evidence" value="ECO:0007669"/>
    <property type="project" value="UniProtKB-UniRule"/>
</dbReference>
<feature type="compositionally biased region" description="Polar residues" evidence="14">
    <location>
        <begin position="575"/>
        <end position="587"/>
    </location>
</feature>
<feature type="compositionally biased region" description="Basic and acidic residues" evidence="14">
    <location>
        <begin position="691"/>
        <end position="703"/>
    </location>
</feature>
<evidence type="ECO:0000256" key="4">
    <source>
        <dbReference type="ARBA" id="ARBA00022527"/>
    </source>
</evidence>
<keyword evidence="6" id="KW-0479">Metal-binding</keyword>
<evidence type="ECO:0000256" key="9">
    <source>
        <dbReference type="ARBA" id="ARBA00022840"/>
    </source>
</evidence>
<dbReference type="GO" id="GO:0004674">
    <property type="term" value="F:protein serine/threonine kinase activity"/>
    <property type="evidence" value="ECO:0007669"/>
    <property type="project" value="UniProtKB-KW"/>
</dbReference>
<name>A0AA88XZQ8_PINIB</name>
<evidence type="ECO:0000313" key="17">
    <source>
        <dbReference type="Proteomes" id="UP001186944"/>
    </source>
</evidence>
<dbReference type="GO" id="GO:0046872">
    <property type="term" value="F:metal ion binding"/>
    <property type="evidence" value="ECO:0007669"/>
    <property type="project" value="UniProtKB-KW"/>
</dbReference>
<evidence type="ECO:0000256" key="6">
    <source>
        <dbReference type="ARBA" id="ARBA00022723"/>
    </source>
</evidence>
<comment type="catalytic activity">
    <reaction evidence="11">
        <text>L-threonyl-[protein] + ATP = O-phospho-L-threonyl-[protein] + ADP + H(+)</text>
        <dbReference type="Rhea" id="RHEA:46608"/>
        <dbReference type="Rhea" id="RHEA-COMP:11060"/>
        <dbReference type="Rhea" id="RHEA-COMP:11605"/>
        <dbReference type="ChEBI" id="CHEBI:15378"/>
        <dbReference type="ChEBI" id="CHEBI:30013"/>
        <dbReference type="ChEBI" id="CHEBI:30616"/>
        <dbReference type="ChEBI" id="CHEBI:61977"/>
        <dbReference type="ChEBI" id="CHEBI:456216"/>
        <dbReference type="EC" id="2.7.11.1"/>
    </reaction>
</comment>
<feature type="compositionally biased region" description="Polar residues" evidence="14">
    <location>
        <begin position="278"/>
        <end position="292"/>
    </location>
</feature>
<evidence type="ECO:0000256" key="11">
    <source>
        <dbReference type="ARBA" id="ARBA00047899"/>
    </source>
</evidence>
<comment type="similarity">
    <text evidence="2">Belongs to the protein kinase superfamily. NEK Ser/Thr protein kinase family. NIMA subfamily.</text>
</comment>
<evidence type="ECO:0000256" key="14">
    <source>
        <dbReference type="SAM" id="MobiDB-lite"/>
    </source>
</evidence>
<feature type="domain" description="Protein kinase" evidence="15">
    <location>
        <begin position="5"/>
        <end position="263"/>
    </location>
</feature>
<feature type="region of interest" description="Disordered" evidence="14">
    <location>
        <begin position="484"/>
        <end position="587"/>
    </location>
</feature>
<comment type="cofactor">
    <cofactor evidence="1">
        <name>Mg(2+)</name>
        <dbReference type="ChEBI" id="CHEBI:18420"/>
    </cofactor>
</comment>
<dbReference type="SUPFAM" id="SSF56112">
    <property type="entry name" value="Protein kinase-like (PK-like)"/>
    <property type="match status" value="1"/>
</dbReference>
<reference evidence="16" key="1">
    <citation type="submission" date="2019-08" db="EMBL/GenBank/DDBJ databases">
        <title>The improved chromosome-level genome for the pearl oyster Pinctada fucata martensii using PacBio sequencing and Hi-C.</title>
        <authorList>
            <person name="Zheng Z."/>
        </authorList>
    </citation>
    <scope>NUCLEOTIDE SEQUENCE</scope>
    <source>
        <strain evidence="16">ZZ-2019</strain>
        <tissue evidence="16">Adductor muscle</tissue>
    </source>
</reference>
<dbReference type="PROSITE" id="PS00108">
    <property type="entry name" value="PROTEIN_KINASE_ST"/>
    <property type="match status" value="1"/>
</dbReference>
<dbReference type="CDD" id="cd08215">
    <property type="entry name" value="STKc_Nek"/>
    <property type="match status" value="1"/>
</dbReference>
<dbReference type="SMART" id="SM00220">
    <property type="entry name" value="S_TKc"/>
    <property type="match status" value="1"/>
</dbReference>
<protein>
    <recommendedName>
        <fullName evidence="3">non-specific serine/threonine protein kinase</fullName>
        <ecNumber evidence="3">2.7.11.1</ecNumber>
    </recommendedName>
</protein>
<proteinExistence type="inferred from homology"/>
<evidence type="ECO:0000256" key="7">
    <source>
        <dbReference type="ARBA" id="ARBA00022741"/>
    </source>
</evidence>
<dbReference type="Pfam" id="PF00069">
    <property type="entry name" value="Pkinase"/>
    <property type="match status" value="1"/>
</dbReference>
<keyword evidence="17" id="KW-1185">Reference proteome</keyword>
<dbReference type="Proteomes" id="UP001186944">
    <property type="component" value="Unassembled WGS sequence"/>
</dbReference>
<dbReference type="AlphaFoldDB" id="A0AA88XZQ8"/>
<dbReference type="PROSITE" id="PS50011">
    <property type="entry name" value="PROTEIN_KINASE_DOM"/>
    <property type="match status" value="1"/>
</dbReference>
<accession>A0AA88XZQ8</accession>
<dbReference type="PANTHER" id="PTHR44899">
    <property type="entry name" value="CAMK FAMILY PROTEIN KINASE"/>
    <property type="match status" value="1"/>
</dbReference>
<comment type="catalytic activity">
    <reaction evidence="12">
        <text>L-seryl-[protein] + ATP = O-phospho-L-seryl-[protein] + ADP + H(+)</text>
        <dbReference type="Rhea" id="RHEA:17989"/>
        <dbReference type="Rhea" id="RHEA-COMP:9863"/>
        <dbReference type="Rhea" id="RHEA-COMP:11604"/>
        <dbReference type="ChEBI" id="CHEBI:15378"/>
        <dbReference type="ChEBI" id="CHEBI:29999"/>
        <dbReference type="ChEBI" id="CHEBI:30616"/>
        <dbReference type="ChEBI" id="CHEBI:83421"/>
        <dbReference type="ChEBI" id="CHEBI:456216"/>
        <dbReference type="EC" id="2.7.11.1"/>
    </reaction>
</comment>
<dbReference type="PANTHER" id="PTHR44899:SF3">
    <property type="entry name" value="SERINE_THREONINE-PROTEIN KINASE NEK1"/>
    <property type="match status" value="1"/>
</dbReference>
<evidence type="ECO:0000256" key="10">
    <source>
        <dbReference type="ARBA" id="ARBA00022842"/>
    </source>
</evidence>
<evidence type="ECO:0000256" key="13">
    <source>
        <dbReference type="PROSITE-ProRule" id="PRU10141"/>
    </source>
</evidence>
<keyword evidence="7 13" id="KW-0547">Nucleotide-binding</keyword>
<dbReference type="InterPro" id="IPR011009">
    <property type="entry name" value="Kinase-like_dom_sf"/>
</dbReference>
<dbReference type="EC" id="2.7.11.1" evidence="3"/>
<dbReference type="Gene3D" id="1.10.510.10">
    <property type="entry name" value="Transferase(Phosphotransferase) domain 1"/>
    <property type="match status" value="1"/>
</dbReference>